<sequence>MKEKELPLEKSLYRLFEITPVPIALSFPDGKLEYVNPALKRMLGYEGDEIYSNEVTITHLDDIHVNAGIRKKLTQNPFVPMQIEKRYQHKLGHTVFVQLNIVAQADNDNLIKRYISQLIDLTTIKKSDAAEILLNHLVNKSNDAIYVVEPEYGQILNCNQLAHQRLGYNKDELLKLSVSDLNSKFDIKAKWNEHSKQIKLAGNIVIESTHTRKDGTKLPIEASISFIEFNQTGYLLAIVRDISRRKQKELEALELANLDPLTKLPNRRILENKLDILFKKAKEKNTLIAFFFIDLDHFKLINDSHGHSVGDEILVGTANRLKHCIRGSDIVTRMGGDEFLVVISGVKEHSSIKVMADKLQEEFTSPFKVQAHLIAVKASIGVSVYSNNNGEAHTLIQLADEAMYEAKKELGTSIYYI</sequence>
<dbReference type="InterPro" id="IPR000014">
    <property type="entry name" value="PAS"/>
</dbReference>
<dbReference type="InterPro" id="IPR043128">
    <property type="entry name" value="Rev_trsase/Diguanyl_cyclase"/>
</dbReference>
<dbReference type="InterPro" id="IPR000160">
    <property type="entry name" value="GGDEF_dom"/>
</dbReference>
<dbReference type="EMBL" id="JQEC01000072">
    <property type="protein sequence ID" value="KGJ87395.1"/>
    <property type="molecule type" value="Genomic_DNA"/>
</dbReference>
<feature type="domain" description="PAS" evidence="2">
    <location>
        <begin position="8"/>
        <end position="62"/>
    </location>
</feature>
<feature type="domain" description="GGDEF" evidence="3">
    <location>
        <begin position="286"/>
        <end position="417"/>
    </location>
</feature>
<dbReference type="InterPro" id="IPR029787">
    <property type="entry name" value="Nucleotide_cyclase"/>
</dbReference>
<dbReference type="SMART" id="SM00086">
    <property type="entry name" value="PAC"/>
    <property type="match status" value="2"/>
</dbReference>
<comment type="caution">
    <text evidence="4">The sequence shown here is derived from an EMBL/GenBank/DDBJ whole genome shotgun (WGS) entry which is preliminary data.</text>
</comment>
<dbReference type="Gene3D" id="3.30.450.20">
    <property type="entry name" value="PAS domain"/>
    <property type="match status" value="2"/>
</dbReference>
<dbReference type="InterPro" id="IPR001610">
    <property type="entry name" value="PAC"/>
</dbReference>
<gene>
    <name evidence="4" type="ORF">GAB14E_4550</name>
</gene>
<protein>
    <submittedName>
        <fullName evidence="4">Diguanylate cyclase with PAS/PAC sensor</fullName>
    </submittedName>
</protein>
<evidence type="ECO:0000313" key="4">
    <source>
        <dbReference type="EMBL" id="KGJ87395.1"/>
    </source>
</evidence>
<dbReference type="NCBIfam" id="TIGR00229">
    <property type="entry name" value="sensory_box"/>
    <property type="match status" value="2"/>
</dbReference>
<dbReference type="RefSeq" id="WP_033084457.1">
    <property type="nucleotide sequence ID" value="NZ_JQEC01000072.1"/>
</dbReference>
<dbReference type="AlphaFoldDB" id="A0A099KAR1"/>
<dbReference type="GO" id="GO:0003824">
    <property type="term" value="F:catalytic activity"/>
    <property type="evidence" value="ECO:0007669"/>
    <property type="project" value="UniProtKB-ARBA"/>
</dbReference>
<comment type="cofactor">
    <cofactor evidence="1">
        <name>Mg(2+)</name>
        <dbReference type="ChEBI" id="CHEBI:18420"/>
    </cofactor>
</comment>
<dbReference type="SUPFAM" id="SSF55785">
    <property type="entry name" value="PYP-like sensor domain (PAS domain)"/>
    <property type="match status" value="2"/>
</dbReference>
<evidence type="ECO:0000259" key="2">
    <source>
        <dbReference type="PROSITE" id="PS50112"/>
    </source>
</evidence>
<dbReference type="SMART" id="SM00091">
    <property type="entry name" value="PAS"/>
    <property type="match status" value="2"/>
</dbReference>
<dbReference type="CDD" id="cd00130">
    <property type="entry name" value="PAS"/>
    <property type="match status" value="2"/>
</dbReference>
<dbReference type="Gene3D" id="3.30.70.270">
    <property type="match status" value="1"/>
</dbReference>
<dbReference type="PROSITE" id="PS50112">
    <property type="entry name" value="PAS"/>
    <property type="match status" value="1"/>
</dbReference>
<dbReference type="SUPFAM" id="SSF55073">
    <property type="entry name" value="Nucleotide cyclase"/>
    <property type="match status" value="1"/>
</dbReference>
<dbReference type="OrthoDB" id="73375at2"/>
<dbReference type="FunFam" id="3.30.70.270:FF:000001">
    <property type="entry name" value="Diguanylate cyclase domain protein"/>
    <property type="match status" value="1"/>
</dbReference>
<accession>A0A099KAR1</accession>
<dbReference type="InterPro" id="IPR052163">
    <property type="entry name" value="DGC-Regulatory_Protein"/>
</dbReference>
<dbReference type="SMART" id="SM00267">
    <property type="entry name" value="GGDEF"/>
    <property type="match status" value="1"/>
</dbReference>
<dbReference type="Pfam" id="PF00990">
    <property type="entry name" value="GGDEF"/>
    <property type="match status" value="1"/>
</dbReference>
<dbReference type="PANTHER" id="PTHR46663">
    <property type="entry name" value="DIGUANYLATE CYCLASE DGCT-RELATED"/>
    <property type="match status" value="1"/>
</dbReference>
<dbReference type="Pfam" id="PF13426">
    <property type="entry name" value="PAS_9"/>
    <property type="match status" value="2"/>
</dbReference>
<dbReference type="PROSITE" id="PS50887">
    <property type="entry name" value="GGDEF"/>
    <property type="match status" value="1"/>
</dbReference>
<dbReference type="PANTHER" id="PTHR46663:SF3">
    <property type="entry name" value="SLL0267 PROTEIN"/>
    <property type="match status" value="1"/>
</dbReference>
<reference evidence="4 5" key="1">
    <citation type="submission" date="2014-08" db="EMBL/GenBank/DDBJ databases">
        <title>Genomic and Phenotypic Diversity of Colwellia psychrerythraea strains from Disparate Marine Basins.</title>
        <authorList>
            <person name="Techtmann S.M."/>
            <person name="Stelling S.C."/>
            <person name="Utturkar S.M."/>
            <person name="Alshibli N."/>
            <person name="Harris A."/>
            <person name="Brown S.D."/>
            <person name="Hazen T.C."/>
        </authorList>
    </citation>
    <scope>NUCLEOTIDE SEQUENCE [LARGE SCALE GENOMIC DNA]</scope>
    <source>
        <strain evidence="4 5">GAB14E</strain>
    </source>
</reference>
<dbReference type="NCBIfam" id="TIGR00254">
    <property type="entry name" value="GGDEF"/>
    <property type="match status" value="1"/>
</dbReference>
<evidence type="ECO:0000259" key="3">
    <source>
        <dbReference type="PROSITE" id="PS50887"/>
    </source>
</evidence>
<dbReference type="PATRIC" id="fig|28229.3.peg.4530"/>
<evidence type="ECO:0000256" key="1">
    <source>
        <dbReference type="ARBA" id="ARBA00001946"/>
    </source>
</evidence>
<name>A0A099KAR1_COLPS</name>
<organism evidence="4 5">
    <name type="scientific">Colwellia psychrerythraea</name>
    <name type="common">Vibrio psychroerythus</name>
    <dbReference type="NCBI Taxonomy" id="28229"/>
    <lineage>
        <taxon>Bacteria</taxon>
        <taxon>Pseudomonadati</taxon>
        <taxon>Pseudomonadota</taxon>
        <taxon>Gammaproteobacteria</taxon>
        <taxon>Alteromonadales</taxon>
        <taxon>Colwelliaceae</taxon>
        <taxon>Colwellia</taxon>
    </lineage>
</organism>
<dbReference type="Proteomes" id="UP000029868">
    <property type="component" value="Unassembled WGS sequence"/>
</dbReference>
<proteinExistence type="predicted"/>
<dbReference type="InterPro" id="IPR035965">
    <property type="entry name" value="PAS-like_dom_sf"/>
</dbReference>
<dbReference type="CDD" id="cd01949">
    <property type="entry name" value="GGDEF"/>
    <property type="match status" value="1"/>
</dbReference>
<evidence type="ECO:0000313" key="5">
    <source>
        <dbReference type="Proteomes" id="UP000029868"/>
    </source>
</evidence>